<dbReference type="SUPFAM" id="SSF103473">
    <property type="entry name" value="MFS general substrate transporter"/>
    <property type="match status" value="1"/>
</dbReference>
<dbReference type="Gene3D" id="1.20.1250.20">
    <property type="entry name" value="MFS general substrate transporter like domains"/>
    <property type="match status" value="1"/>
</dbReference>
<dbReference type="CDD" id="cd17317">
    <property type="entry name" value="MFS_SLC22"/>
    <property type="match status" value="1"/>
</dbReference>
<feature type="transmembrane region" description="Helical" evidence="6">
    <location>
        <begin position="177"/>
        <end position="199"/>
    </location>
</feature>
<dbReference type="PANTHER" id="PTHR24064">
    <property type="entry name" value="SOLUTE CARRIER FAMILY 22 MEMBER"/>
    <property type="match status" value="1"/>
</dbReference>
<comment type="caution">
    <text evidence="8">The sequence shown here is derived from an EMBL/GenBank/DDBJ whole genome shotgun (WGS) entry which is preliminary data.</text>
</comment>
<keyword evidence="2 6" id="KW-0812">Transmembrane</keyword>
<dbReference type="Proteomes" id="UP001286313">
    <property type="component" value="Unassembled WGS sequence"/>
</dbReference>
<dbReference type="PROSITE" id="PS50850">
    <property type="entry name" value="MFS"/>
    <property type="match status" value="1"/>
</dbReference>
<feature type="compositionally biased region" description="Basic and acidic residues" evidence="5">
    <location>
        <begin position="568"/>
        <end position="584"/>
    </location>
</feature>
<evidence type="ECO:0000256" key="1">
    <source>
        <dbReference type="ARBA" id="ARBA00004141"/>
    </source>
</evidence>
<dbReference type="InterPro" id="IPR036259">
    <property type="entry name" value="MFS_trans_sf"/>
</dbReference>
<dbReference type="AlphaFoldDB" id="A0AAE1FHT5"/>
<sequence length="584" mass="63222">MHLMTKEADETDSDTSDKTMKNLTVDDVLSITGQFGWSQKIYFVCLSFLQIYVAFHMLLSVFTGLEPSFVCHVVGSDIKGGHNETLVNHCVDNSPSKCIRVEYTSQYKSFATEWHLICSEKYKVALVQSVWMGGVMSGALLLGGMADRLGRLRTLMGALLGTIAFEGFSAFSPSYLIMLVLRFFGGMSCAIVILVSFVLSQELVGSEWRSFCGICLGMSFAVGIAVFSALAAVVSTWRILTFVCSVSGIVFLLLPCYLPESPRWLASVGRAEEAKEVLEGIAKLNGTLKNLPSHWEVSVTAGKGKKNKTPGLSMLLSHSYVTLLTLVLIFSWFVNSATYYGLTMAASDLGGDVYMSTALNGLVEVPAGIIAMSIIDKLGRRATLCGFMFVGGIACLCIQFIPQRFVMVCTGLALCGKLGISASFSACYIHSGEIFPTAIRNAGMGLVSVAARVGGMLAPFILMLGDVIPNLQFSVLGLLTLMAAFLNLKLPETQGHPMPDTVADILALRTSSTKMKDKSSQNYKYNKLEDDENQGEETVVFAKGETEERHLKASPSSTSSSSYPQGVTREDQVPLIEAEDHCPS</sequence>
<dbReference type="GO" id="GO:0016020">
    <property type="term" value="C:membrane"/>
    <property type="evidence" value="ECO:0007669"/>
    <property type="project" value="UniProtKB-SubCell"/>
</dbReference>
<organism evidence="8 9">
    <name type="scientific">Petrolisthes cinctipes</name>
    <name type="common">Flat porcelain crab</name>
    <dbReference type="NCBI Taxonomy" id="88211"/>
    <lineage>
        <taxon>Eukaryota</taxon>
        <taxon>Metazoa</taxon>
        <taxon>Ecdysozoa</taxon>
        <taxon>Arthropoda</taxon>
        <taxon>Crustacea</taxon>
        <taxon>Multicrustacea</taxon>
        <taxon>Malacostraca</taxon>
        <taxon>Eumalacostraca</taxon>
        <taxon>Eucarida</taxon>
        <taxon>Decapoda</taxon>
        <taxon>Pleocyemata</taxon>
        <taxon>Anomura</taxon>
        <taxon>Galatheoidea</taxon>
        <taxon>Porcellanidae</taxon>
        <taxon>Petrolisthes</taxon>
    </lineage>
</organism>
<evidence type="ECO:0000313" key="8">
    <source>
        <dbReference type="EMBL" id="KAK3874470.1"/>
    </source>
</evidence>
<evidence type="ECO:0000256" key="3">
    <source>
        <dbReference type="ARBA" id="ARBA00022989"/>
    </source>
</evidence>
<evidence type="ECO:0000259" key="7">
    <source>
        <dbReference type="PROSITE" id="PS50850"/>
    </source>
</evidence>
<feature type="transmembrane region" description="Helical" evidence="6">
    <location>
        <begin position="41"/>
        <end position="59"/>
    </location>
</feature>
<feature type="transmembrane region" description="Helical" evidence="6">
    <location>
        <begin position="154"/>
        <end position="171"/>
    </location>
</feature>
<feature type="transmembrane region" description="Helical" evidence="6">
    <location>
        <begin position="471"/>
        <end position="488"/>
    </location>
</feature>
<evidence type="ECO:0000256" key="6">
    <source>
        <dbReference type="SAM" id="Phobius"/>
    </source>
</evidence>
<evidence type="ECO:0000256" key="2">
    <source>
        <dbReference type="ARBA" id="ARBA00022692"/>
    </source>
</evidence>
<feature type="domain" description="Major facilitator superfamily (MFS) profile" evidence="7">
    <location>
        <begin position="52"/>
        <end position="495"/>
    </location>
</feature>
<name>A0AAE1FHT5_PETCI</name>
<accession>A0AAE1FHT5</accession>
<protein>
    <recommendedName>
        <fullName evidence="7">Major facilitator superfamily (MFS) profile domain-containing protein</fullName>
    </recommendedName>
</protein>
<feature type="transmembrane region" description="Helical" evidence="6">
    <location>
        <begin position="382"/>
        <end position="401"/>
    </location>
</feature>
<evidence type="ECO:0000313" key="9">
    <source>
        <dbReference type="Proteomes" id="UP001286313"/>
    </source>
</evidence>
<dbReference type="EMBL" id="JAWQEG010002100">
    <property type="protein sequence ID" value="KAK3874470.1"/>
    <property type="molecule type" value="Genomic_DNA"/>
</dbReference>
<feature type="region of interest" description="Disordered" evidence="5">
    <location>
        <begin position="517"/>
        <end position="584"/>
    </location>
</feature>
<keyword evidence="9" id="KW-1185">Reference proteome</keyword>
<dbReference type="InterPro" id="IPR005828">
    <property type="entry name" value="MFS_sugar_transport-like"/>
</dbReference>
<evidence type="ECO:0000256" key="4">
    <source>
        <dbReference type="ARBA" id="ARBA00023136"/>
    </source>
</evidence>
<evidence type="ECO:0000256" key="5">
    <source>
        <dbReference type="SAM" id="MobiDB-lite"/>
    </source>
</evidence>
<dbReference type="InterPro" id="IPR020846">
    <property type="entry name" value="MFS_dom"/>
</dbReference>
<keyword evidence="3 6" id="KW-1133">Transmembrane helix</keyword>
<keyword evidence="4 6" id="KW-0472">Membrane</keyword>
<feature type="transmembrane region" description="Helical" evidence="6">
    <location>
        <begin position="124"/>
        <end position="142"/>
    </location>
</feature>
<feature type="transmembrane region" description="Helical" evidence="6">
    <location>
        <begin position="211"/>
        <end position="233"/>
    </location>
</feature>
<gene>
    <name evidence="8" type="ORF">Pcinc_020598</name>
</gene>
<feature type="transmembrane region" description="Helical" evidence="6">
    <location>
        <begin position="441"/>
        <end position="465"/>
    </location>
</feature>
<reference evidence="8" key="1">
    <citation type="submission" date="2023-10" db="EMBL/GenBank/DDBJ databases">
        <title>Genome assemblies of two species of porcelain crab, Petrolisthes cinctipes and Petrolisthes manimaculis (Anomura: Porcellanidae).</title>
        <authorList>
            <person name="Angst P."/>
        </authorList>
    </citation>
    <scope>NUCLEOTIDE SEQUENCE</scope>
    <source>
        <strain evidence="8">PB745_01</strain>
        <tissue evidence="8">Gill</tissue>
    </source>
</reference>
<dbReference type="Pfam" id="PF00083">
    <property type="entry name" value="Sugar_tr"/>
    <property type="match status" value="1"/>
</dbReference>
<comment type="subcellular location">
    <subcellularLocation>
        <location evidence="1">Membrane</location>
        <topology evidence="1">Multi-pass membrane protein</topology>
    </subcellularLocation>
</comment>
<feature type="transmembrane region" description="Helical" evidence="6">
    <location>
        <begin position="353"/>
        <end position="375"/>
    </location>
</feature>
<feature type="transmembrane region" description="Helical" evidence="6">
    <location>
        <begin position="407"/>
        <end position="429"/>
    </location>
</feature>
<dbReference type="GO" id="GO:0022857">
    <property type="term" value="F:transmembrane transporter activity"/>
    <property type="evidence" value="ECO:0007669"/>
    <property type="project" value="InterPro"/>
</dbReference>
<proteinExistence type="predicted"/>
<feature type="transmembrane region" description="Helical" evidence="6">
    <location>
        <begin position="312"/>
        <end position="333"/>
    </location>
</feature>
<feature type="transmembrane region" description="Helical" evidence="6">
    <location>
        <begin position="239"/>
        <end position="258"/>
    </location>
</feature>